<dbReference type="AlphaFoldDB" id="A0A5N6QH92"/>
<feature type="region of interest" description="Disordered" evidence="1">
    <location>
        <begin position="23"/>
        <end position="101"/>
    </location>
</feature>
<feature type="signal peptide" evidence="2">
    <location>
        <begin position="1"/>
        <end position="23"/>
    </location>
</feature>
<dbReference type="OrthoDB" id="116380at2759"/>
<accession>A0A5N6QH92</accession>
<sequence length="101" mass="10193">MGKVQALPLTFVVLVMMLGVAHGHHGPPSSYNPDHSVNPLLGPLEKGPVLPSAPNPRTYIPSASKTAQSAVEGHGVAPSLGSPKNASAPPPAAPNDDPIAP</sequence>
<reference evidence="3 4" key="1">
    <citation type="submission" date="2019-06" db="EMBL/GenBank/DDBJ databases">
        <title>A chromosomal-level reference genome of Carpinus fangiana (Coryloideae, Betulaceae).</title>
        <authorList>
            <person name="Yang X."/>
            <person name="Wang Z."/>
            <person name="Zhang L."/>
            <person name="Hao G."/>
            <person name="Liu J."/>
            <person name="Yang Y."/>
        </authorList>
    </citation>
    <scope>NUCLEOTIDE SEQUENCE [LARGE SCALE GENOMIC DNA]</scope>
    <source>
        <strain evidence="3">Cfa_2016G</strain>
        <tissue evidence="3">Leaf</tissue>
    </source>
</reference>
<keyword evidence="2" id="KW-0732">Signal</keyword>
<proteinExistence type="predicted"/>
<evidence type="ECO:0000256" key="2">
    <source>
        <dbReference type="SAM" id="SignalP"/>
    </source>
</evidence>
<organism evidence="3 4">
    <name type="scientific">Carpinus fangiana</name>
    <dbReference type="NCBI Taxonomy" id="176857"/>
    <lineage>
        <taxon>Eukaryota</taxon>
        <taxon>Viridiplantae</taxon>
        <taxon>Streptophyta</taxon>
        <taxon>Embryophyta</taxon>
        <taxon>Tracheophyta</taxon>
        <taxon>Spermatophyta</taxon>
        <taxon>Magnoliopsida</taxon>
        <taxon>eudicotyledons</taxon>
        <taxon>Gunneridae</taxon>
        <taxon>Pentapetalae</taxon>
        <taxon>rosids</taxon>
        <taxon>fabids</taxon>
        <taxon>Fagales</taxon>
        <taxon>Betulaceae</taxon>
        <taxon>Carpinus</taxon>
    </lineage>
</organism>
<dbReference type="EMBL" id="CM017321">
    <property type="protein sequence ID" value="KAE7997754.1"/>
    <property type="molecule type" value="Genomic_DNA"/>
</dbReference>
<feature type="chain" id="PRO_5024315704" evidence="2">
    <location>
        <begin position="24"/>
        <end position="101"/>
    </location>
</feature>
<protein>
    <submittedName>
        <fullName evidence="3">Uncharacterized protein</fullName>
    </submittedName>
</protein>
<keyword evidence="4" id="KW-1185">Reference proteome</keyword>
<gene>
    <name evidence="3" type="ORF">FH972_002358</name>
</gene>
<dbReference type="Proteomes" id="UP000327013">
    <property type="component" value="Chromosome 1"/>
</dbReference>
<name>A0A5N6QH92_9ROSI</name>
<evidence type="ECO:0000256" key="1">
    <source>
        <dbReference type="SAM" id="MobiDB-lite"/>
    </source>
</evidence>
<evidence type="ECO:0000313" key="3">
    <source>
        <dbReference type="EMBL" id="KAE7997754.1"/>
    </source>
</evidence>
<evidence type="ECO:0000313" key="4">
    <source>
        <dbReference type="Proteomes" id="UP000327013"/>
    </source>
</evidence>